<feature type="domain" description="K Homology" evidence="10">
    <location>
        <begin position="130"/>
        <end position="174"/>
    </location>
</feature>
<dbReference type="CDD" id="cd22526">
    <property type="entry name" value="KH-I_Rrp40"/>
    <property type="match status" value="1"/>
</dbReference>
<sequence length="216" mass="23828">MSVYLPGDHIDSPSSSDAKIIVGYGIDLQNDQLVTVQPGLLRTSENKVWISVHSKRYIPTEGDHVIGVIVGKAGDFFRVEIGAAEYSVVCFTKFEGATKRNRPNLKTGDIIYACVDDEAKARGMGQLHGGFLFKTSLNHARRLLSPTCQILPTTGRFFKFEITIGMNGKIWIKAQYSNEIIAIYNIIKASENVGEGEIVDLVADLHARFRGIHSDS</sequence>
<keyword evidence="4" id="KW-0963">Cytoplasm</keyword>
<dbReference type="Pfam" id="PF15985">
    <property type="entry name" value="KH_6"/>
    <property type="match status" value="1"/>
</dbReference>
<dbReference type="Gene3D" id="2.40.50.100">
    <property type="match status" value="1"/>
</dbReference>
<evidence type="ECO:0000256" key="9">
    <source>
        <dbReference type="ARBA" id="ARBA00030615"/>
    </source>
</evidence>
<dbReference type="GO" id="GO:0000467">
    <property type="term" value="P:exonucleolytic trimming to generate mature 3'-end of 5.8S rRNA from tricistronic rRNA transcript (SSU-rRNA, 5.8S rRNA, LSU-rRNA)"/>
    <property type="evidence" value="ECO:0007669"/>
    <property type="project" value="TreeGrafter"/>
</dbReference>
<dbReference type="GO" id="GO:0071034">
    <property type="term" value="P:CUT catabolic process"/>
    <property type="evidence" value="ECO:0007669"/>
    <property type="project" value="TreeGrafter"/>
</dbReference>
<dbReference type="Pfam" id="PF21262">
    <property type="entry name" value="RRP40_S1"/>
    <property type="match status" value="1"/>
</dbReference>
<dbReference type="GO" id="GO:0071035">
    <property type="term" value="P:nuclear polyadenylation-dependent rRNA catabolic process"/>
    <property type="evidence" value="ECO:0007669"/>
    <property type="project" value="TreeGrafter"/>
</dbReference>
<accession>A0A8S1GN64</accession>
<dbReference type="CDD" id="cd05790">
    <property type="entry name" value="S1_Rrp40"/>
    <property type="match status" value="1"/>
</dbReference>
<organism evidence="11 12">
    <name type="scientific">Caenorhabditis auriculariae</name>
    <dbReference type="NCBI Taxonomy" id="2777116"/>
    <lineage>
        <taxon>Eukaryota</taxon>
        <taxon>Metazoa</taxon>
        <taxon>Ecdysozoa</taxon>
        <taxon>Nematoda</taxon>
        <taxon>Chromadorea</taxon>
        <taxon>Rhabditida</taxon>
        <taxon>Rhabditina</taxon>
        <taxon>Rhabditomorpha</taxon>
        <taxon>Rhabditoidea</taxon>
        <taxon>Rhabditidae</taxon>
        <taxon>Peloderinae</taxon>
        <taxon>Caenorhabditis</taxon>
    </lineage>
</organism>
<protein>
    <recommendedName>
        <fullName evidence="9">Ribosomal RNA-processing protein 40</fullName>
    </recommendedName>
</protein>
<dbReference type="GO" id="GO:0003723">
    <property type="term" value="F:RNA binding"/>
    <property type="evidence" value="ECO:0007669"/>
    <property type="project" value="UniProtKB-KW"/>
</dbReference>
<dbReference type="InterPro" id="IPR012340">
    <property type="entry name" value="NA-bd_OB-fold"/>
</dbReference>
<evidence type="ECO:0000256" key="8">
    <source>
        <dbReference type="ARBA" id="ARBA00023242"/>
    </source>
</evidence>
<comment type="subcellular location">
    <subcellularLocation>
        <location evidence="1">Cytoplasm</location>
    </subcellularLocation>
    <subcellularLocation>
        <location evidence="2">Nucleus</location>
        <location evidence="2">Nucleolus</location>
    </subcellularLocation>
</comment>
<dbReference type="Proteomes" id="UP000835052">
    <property type="component" value="Unassembled WGS sequence"/>
</dbReference>
<dbReference type="GO" id="GO:0000177">
    <property type="term" value="C:cytoplasmic exosome (RNase complex)"/>
    <property type="evidence" value="ECO:0007669"/>
    <property type="project" value="TreeGrafter"/>
</dbReference>
<dbReference type="InterPro" id="IPR037319">
    <property type="entry name" value="Rrp40_S1"/>
</dbReference>
<dbReference type="PANTHER" id="PTHR21321:SF1">
    <property type="entry name" value="EXOSOME COMPLEX COMPONENT RRP40"/>
    <property type="match status" value="1"/>
</dbReference>
<dbReference type="SUPFAM" id="SSF54791">
    <property type="entry name" value="Eukaryotic type KH-domain (KH-domain type I)"/>
    <property type="match status" value="1"/>
</dbReference>
<evidence type="ECO:0000256" key="1">
    <source>
        <dbReference type="ARBA" id="ARBA00004496"/>
    </source>
</evidence>
<keyword evidence="7" id="KW-0694">RNA-binding</keyword>
<evidence type="ECO:0000313" key="11">
    <source>
        <dbReference type="EMBL" id="CAD6184975.1"/>
    </source>
</evidence>
<keyword evidence="8" id="KW-0539">Nucleus</keyword>
<evidence type="ECO:0000256" key="6">
    <source>
        <dbReference type="ARBA" id="ARBA00022835"/>
    </source>
</evidence>
<comment type="caution">
    <text evidence="11">The sequence shown here is derived from an EMBL/GenBank/DDBJ whole genome shotgun (WGS) entry which is preliminary data.</text>
</comment>
<comment type="similarity">
    <text evidence="3">Belongs to the RRP40 family.</text>
</comment>
<dbReference type="GO" id="GO:0071038">
    <property type="term" value="P:TRAMP-dependent tRNA surveillance pathway"/>
    <property type="evidence" value="ECO:0007669"/>
    <property type="project" value="TreeGrafter"/>
</dbReference>
<dbReference type="Gene3D" id="2.40.50.140">
    <property type="entry name" value="Nucleic acid-binding proteins"/>
    <property type="match status" value="1"/>
</dbReference>
<keyword evidence="5" id="KW-0698">rRNA processing</keyword>
<name>A0A8S1GN64_9PELO</name>
<keyword evidence="12" id="KW-1185">Reference proteome</keyword>
<dbReference type="InterPro" id="IPR026699">
    <property type="entry name" value="Exosome_RNA_bind1/RRP40/RRP4"/>
</dbReference>
<evidence type="ECO:0000256" key="4">
    <source>
        <dbReference type="ARBA" id="ARBA00022490"/>
    </source>
</evidence>
<dbReference type="InterPro" id="IPR049469">
    <property type="entry name" value="RRP40_KH-I"/>
</dbReference>
<proteinExistence type="inferred from homology"/>
<evidence type="ECO:0000256" key="5">
    <source>
        <dbReference type="ARBA" id="ARBA00022552"/>
    </source>
</evidence>
<dbReference type="InterPro" id="IPR036612">
    <property type="entry name" value="KH_dom_type_1_sf"/>
</dbReference>
<evidence type="ECO:0000256" key="7">
    <source>
        <dbReference type="ARBA" id="ARBA00022884"/>
    </source>
</evidence>
<evidence type="ECO:0000259" key="10">
    <source>
        <dbReference type="Pfam" id="PF15985"/>
    </source>
</evidence>
<dbReference type="Gene3D" id="3.30.1370.10">
    <property type="entry name" value="K Homology domain, type 1"/>
    <property type="match status" value="1"/>
</dbReference>
<dbReference type="SUPFAM" id="SSF50249">
    <property type="entry name" value="Nucleic acid-binding proteins"/>
    <property type="match status" value="1"/>
</dbReference>
<dbReference type="GO" id="GO:0034475">
    <property type="term" value="P:U4 snRNA 3'-end processing"/>
    <property type="evidence" value="ECO:0007669"/>
    <property type="project" value="TreeGrafter"/>
</dbReference>
<evidence type="ECO:0000256" key="2">
    <source>
        <dbReference type="ARBA" id="ARBA00004604"/>
    </source>
</evidence>
<dbReference type="AlphaFoldDB" id="A0A8S1GN64"/>
<dbReference type="GO" id="GO:0000176">
    <property type="term" value="C:nuclear exosome (RNase complex)"/>
    <property type="evidence" value="ECO:0007669"/>
    <property type="project" value="TreeGrafter"/>
</dbReference>
<evidence type="ECO:0000256" key="3">
    <source>
        <dbReference type="ARBA" id="ARBA00007841"/>
    </source>
</evidence>
<evidence type="ECO:0000313" key="12">
    <source>
        <dbReference type="Proteomes" id="UP000835052"/>
    </source>
</evidence>
<dbReference type="FunFam" id="3.30.1370.10:FF:000038">
    <property type="entry name" value="exosome complex component RRP40"/>
    <property type="match status" value="1"/>
</dbReference>
<keyword evidence="6" id="KW-0271">Exosome</keyword>
<dbReference type="OrthoDB" id="340500at2759"/>
<dbReference type="GO" id="GO:0071051">
    <property type="term" value="P:poly(A)-dependent snoRNA 3'-end processing"/>
    <property type="evidence" value="ECO:0007669"/>
    <property type="project" value="TreeGrafter"/>
</dbReference>
<reference evidence="11" key="1">
    <citation type="submission" date="2020-10" db="EMBL/GenBank/DDBJ databases">
        <authorList>
            <person name="Kikuchi T."/>
        </authorList>
    </citation>
    <scope>NUCLEOTIDE SEQUENCE</scope>
    <source>
        <strain evidence="11">NKZ352</strain>
    </source>
</reference>
<dbReference type="PANTHER" id="PTHR21321">
    <property type="entry name" value="PNAS-3 RELATED"/>
    <property type="match status" value="1"/>
</dbReference>
<gene>
    <name evidence="11" type="ORF">CAUJ_LOCUS894</name>
</gene>
<dbReference type="EMBL" id="CAJGYM010000001">
    <property type="protein sequence ID" value="CAD6184975.1"/>
    <property type="molecule type" value="Genomic_DNA"/>
</dbReference>
<dbReference type="InterPro" id="IPR004088">
    <property type="entry name" value="KH_dom_type_1"/>
</dbReference>
<dbReference type="GO" id="GO:0005730">
    <property type="term" value="C:nucleolus"/>
    <property type="evidence" value="ECO:0007669"/>
    <property type="project" value="UniProtKB-SubCell"/>
</dbReference>